<evidence type="ECO:0000256" key="4">
    <source>
        <dbReference type="ARBA" id="ARBA00023014"/>
    </source>
</evidence>
<dbReference type="SUPFAM" id="SSF50022">
    <property type="entry name" value="ISP domain"/>
    <property type="match status" value="1"/>
</dbReference>
<dbReference type="AlphaFoldDB" id="A0A975IZB8"/>
<evidence type="ECO:0000256" key="1">
    <source>
        <dbReference type="ARBA" id="ARBA00022714"/>
    </source>
</evidence>
<dbReference type="PANTHER" id="PTHR10134">
    <property type="entry name" value="CYTOCHROME B-C1 COMPLEX SUBUNIT RIESKE, MITOCHONDRIAL"/>
    <property type="match status" value="1"/>
</dbReference>
<dbReference type="InterPro" id="IPR036922">
    <property type="entry name" value="Rieske_2Fe-2S_sf"/>
</dbReference>
<dbReference type="RefSeq" id="WP_211629619.1">
    <property type="nucleotide sequence ID" value="NZ_CP073100.1"/>
</dbReference>
<evidence type="ECO:0000313" key="8">
    <source>
        <dbReference type="Proteomes" id="UP000676169"/>
    </source>
</evidence>
<dbReference type="CDD" id="cd03467">
    <property type="entry name" value="Rieske"/>
    <property type="match status" value="1"/>
</dbReference>
<dbReference type="InterPro" id="IPR017941">
    <property type="entry name" value="Rieske_2Fe-2S"/>
</dbReference>
<proteinExistence type="predicted"/>
<keyword evidence="1" id="KW-0001">2Fe-2S</keyword>
<evidence type="ECO:0000313" key="7">
    <source>
        <dbReference type="EMBL" id="QUE49530.1"/>
    </source>
</evidence>
<name>A0A975IZB8_9BACT</name>
<sequence length="250" mass="26956">MDSVSSNSRRVMLKRFILGSVSSMVAPAWVGRVLAEVSEPMAGPAQIRLKLVDFPVLQAAGGSVQVEFSQISKPFTLNRVSAAEFVALDSRCTHAGCTVGKYVVADGRMRCPCHGSRYDIRGRVFRDAEGNSTEPAPRDIERFASSYDPVTQMVAITIPGLGFGIRSISVQPPGRMKLRFSASAFSKYEILYSETLNGTFTRVSFATTPTGAANQTSIQTTADGIVPLEVYVDASGPKGFYVVSLVLKEV</sequence>
<feature type="domain" description="Rieske" evidence="6">
    <location>
        <begin position="57"/>
        <end position="154"/>
    </location>
</feature>
<dbReference type="Pfam" id="PF00355">
    <property type="entry name" value="Rieske"/>
    <property type="match status" value="1"/>
</dbReference>
<evidence type="ECO:0000256" key="2">
    <source>
        <dbReference type="ARBA" id="ARBA00022723"/>
    </source>
</evidence>
<keyword evidence="3" id="KW-0408">Iron</keyword>
<keyword evidence="5" id="KW-1015">Disulfide bond</keyword>
<accession>A0A975IZB8</accession>
<gene>
    <name evidence="7" type="ORF">KBB96_11665</name>
</gene>
<reference evidence="7" key="1">
    <citation type="submission" date="2021-04" db="EMBL/GenBank/DDBJ databases">
        <title>Luteolibacter sp. 32A isolated from the skin of an Anderson's salamander (Ambystoma andersonii).</title>
        <authorList>
            <person name="Spergser J."/>
            <person name="Busse H.-J."/>
        </authorList>
    </citation>
    <scope>NUCLEOTIDE SEQUENCE</scope>
    <source>
        <strain evidence="7">32A</strain>
    </source>
</reference>
<dbReference type="InterPro" id="IPR014349">
    <property type="entry name" value="Rieske_Fe-S_prot"/>
</dbReference>
<dbReference type="GO" id="GO:0051537">
    <property type="term" value="F:2 iron, 2 sulfur cluster binding"/>
    <property type="evidence" value="ECO:0007669"/>
    <property type="project" value="UniProtKB-KW"/>
</dbReference>
<protein>
    <submittedName>
        <fullName evidence="7">Rieske 2Fe-2S domain-containing protein</fullName>
    </submittedName>
</protein>
<evidence type="ECO:0000256" key="5">
    <source>
        <dbReference type="ARBA" id="ARBA00023157"/>
    </source>
</evidence>
<dbReference type="PROSITE" id="PS51296">
    <property type="entry name" value="RIESKE"/>
    <property type="match status" value="1"/>
</dbReference>
<dbReference type="Proteomes" id="UP000676169">
    <property type="component" value="Chromosome"/>
</dbReference>
<dbReference type="GO" id="GO:0046872">
    <property type="term" value="F:metal ion binding"/>
    <property type="evidence" value="ECO:0007669"/>
    <property type="project" value="UniProtKB-KW"/>
</dbReference>
<dbReference type="Gene3D" id="2.102.10.10">
    <property type="entry name" value="Rieske [2Fe-2S] iron-sulphur domain"/>
    <property type="match status" value="1"/>
</dbReference>
<evidence type="ECO:0000259" key="6">
    <source>
        <dbReference type="PROSITE" id="PS51296"/>
    </source>
</evidence>
<organism evidence="7 8">
    <name type="scientific">Luteolibacter ambystomatis</name>
    <dbReference type="NCBI Taxonomy" id="2824561"/>
    <lineage>
        <taxon>Bacteria</taxon>
        <taxon>Pseudomonadati</taxon>
        <taxon>Verrucomicrobiota</taxon>
        <taxon>Verrucomicrobiia</taxon>
        <taxon>Verrucomicrobiales</taxon>
        <taxon>Verrucomicrobiaceae</taxon>
        <taxon>Luteolibacter</taxon>
    </lineage>
</organism>
<keyword evidence="2" id="KW-0479">Metal-binding</keyword>
<evidence type="ECO:0000256" key="3">
    <source>
        <dbReference type="ARBA" id="ARBA00023004"/>
    </source>
</evidence>
<keyword evidence="4" id="KW-0411">Iron-sulfur</keyword>
<dbReference type="KEGG" id="lamb:KBB96_11665"/>
<keyword evidence="8" id="KW-1185">Reference proteome</keyword>
<dbReference type="EMBL" id="CP073100">
    <property type="protein sequence ID" value="QUE49530.1"/>
    <property type="molecule type" value="Genomic_DNA"/>
</dbReference>